<feature type="transmembrane region" description="Helical" evidence="2">
    <location>
        <begin position="125"/>
        <end position="145"/>
    </location>
</feature>
<proteinExistence type="predicted"/>
<feature type="domain" description="Protein-glutamine gamma-glutamyltransferase TgpA N-terminal" evidence="4">
    <location>
        <begin position="107"/>
        <end position="437"/>
    </location>
</feature>
<evidence type="ECO:0000313" key="6">
    <source>
        <dbReference type="Proteomes" id="UP000242610"/>
    </source>
</evidence>
<dbReference type="Pfam" id="PF01841">
    <property type="entry name" value="Transglut_core"/>
    <property type="match status" value="1"/>
</dbReference>
<feature type="compositionally biased region" description="Low complexity" evidence="1">
    <location>
        <begin position="860"/>
        <end position="882"/>
    </location>
</feature>
<dbReference type="PANTHER" id="PTHR42736:SF1">
    <property type="entry name" value="PROTEIN-GLUTAMINE GAMMA-GLUTAMYLTRANSFERASE"/>
    <property type="match status" value="1"/>
</dbReference>
<feature type="region of interest" description="Disordered" evidence="1">
    <location>
        <begin position="608"/>
        <end position="655"/>
    </location>
</feature>
<evidence type="ECO:0000256" key="2">
    <source>
        <dbReference type="SAM" id="Phobius"/>
    </source>
</evidence>
<reference evidence="6" key="1">
    <citation type="submission" date="2016-08" db="EMBL/GenBank/DDBJ databases">
        <authorList>
            <person name="Varghese N."/>
            <person name="Submissions Spin"/>
        </authorList>
    </citation>
    <scope>NUCLEOTIDE SEQUENCE [LARGE SCALE GENOMIC DNA]</scope>
    <source>
        <strain evidence="6">R-52791</strain>
    </source>
</reference>
<evidence type="ECO:0000256" key="1">
    <source>
        <dbReference type="SAM" id="MobiDB-lite"/>
    </source>
</evidence>
<dbReference type="EMBL" id="FMBL01000002">
    <property type="protein sequence ID" value="SCC79907.1"/>
    <property type="molecule type" value="Genomic_DNA"/>
</dbReference>
<feature type="transmembrane region" description="Helical" evidence="2">
    <location>
        <begin position="97"/>
        <end position="118"/>
    </location>
</feature>
<dbReference type="InterPro" id="IPR052901">
    <property type="entry name" value="Bact_TGase-like"/>
</dbReference>
<feature type="region of interest" description="Disordered" evidence="1">
    <location>
        <begin position="851"/>
        <end position="901"/>
    </location>
</feature>
<dbReference type="AlphaFoldDB" id="A0A1C4H4R4"/>
<keyword evidence="2" id="KW-1133">Transmembrane helix</keyword>
<feature type="transmembrane region" description="Helical" evidence="2">
    <location>
        <begin position="238"/>
        <end position="256"/>
    </location>
</feature>
<evidence type="ECO:0000313" key="5">
    <source>
        <dbReference type="EMBL" id="SCC79907.1"/>
    </source>
</evidence>
<feature type="compositionally biased region" description="Basic and acidic residues" evidence="1">
    <location>
        <begin position="887"/>
        <end position="901"/>
    </location>
</feature>
<keyword evidence="6" id="KW-1185">Reference proteome</keyword>
<feature type="domain" description="Transglutaminase-like" evidence="3">
    <location>
        <begin position="471"/>
        <end position="604"/>
    </location>
</feature>
<dbReference type="PANTHER" id="PTHR42736">
    <property type="entry name" value="PROTEIN-GLUTAMINE GAMMA-GLUTAMYLTRANSFERASE"/>
    <property type="match status" value="1"/>
</dbReference>
<accession>A0A1C4H4R4</accession>
<dbReference type="STRING" id="1505727.GA0061077_0881"/>
<dbReference type="Pfam" id="PF11992">
    <property type="entry name" value="TgpA_N"/>
    <property type="match status" value="1"/>
</dbReference>
<gene>
    <name evidence="5" type="ORF">GA0061077_0881</name>
</gene>
<evidence type="ECO:0000259" key="4">
    <source>
        <dbReference type="Pfam" id="PF11992"/>
    </source>
</evidence>
<feature type="transmembrane region" description="Helical" evidence="2">
    <location>
        <begin position="69"/>
        <end position="91"/>
    </location>
</feature>
<dbReference type="Gene3D" id="3.10.620.30">
    <property type="match status" value="1"/>
</dbReference>
<feature type="transmembrane region" description="Helical" evidence="2">
    <location>
        <begin position="268"/>
        <end position="287"/>
    </location>
</feature>
<dbReference type="RefSeq" id="WP_091847751.1">
    <property type="nucleotide sequence ID" value="NZ_FMBL01000002.1"/>
</dbReference>
<dbReference type="InterPro" id="IPR021878">
    <property type="entry name" value="TgpA_N"/>
</dbReference>
<keyword evidence="2" id="KW-0812">Transmembrane</keyword>
<dbReference type="Proteomes" id="UP000242610">
    <property type="component" value="Unassembled WGS sequence"/>
</dbReference>
<dbReference type="SUPFAM" id="SSF54001">
    <property type="entry name" value="Cysteine proteinases"/>
    <property type="match status" value="1"/>
</dbReference>
<organism evidence="5 6">
    <name type="scientific">Bifidobacterium commune</name>
    <dbReference type="NCBI Taxonomy" id="1505727"/>
    <lineage>
        <taxon>Bacteria</taxon>
        <taxon>Bacillati</taxon>
        <taxon>Actinomycetota</taxon>
        <taxon>Actinomycetes</taxon>
        <taxon>Bifidobacteriales</taxon>
        <taxon>Bifidobacteriaceae</taxon>
        <taxon>Bifidobacterium</taxon>
    </lineage>
</organism>
<sequence length="901" mass="98032">MSSTDTMNSSPNTPSLWSSEHIASPLSHSADTNRDDTTGTWAISTRTPIVLTSKDENQHHTRVTTYRHWTAPAIGALFAAVVILLNSANLIDVYGSIFVWSAAAIPASLLGVCIALTGINPTLRLWWQIVFLAVAQFLVGPVIALNDTTIAHLLPSPQTLSQGFTQTFGSFKYIIAVIPPIGGANGSLMALWTLNLWTAFLAGVFAVSANNKINLITVLPLGLNLTTSALLGTDQGTLRPFCGITAMLALIFWFAWRWHSFDIRRPISAVTIIAISVALASGAVFAIPEHRLVLRDHYNPPLDPHQYTSPLSSMRSYVKYHKKETLLTVSGLPAGTPVRLAVMDRFDGNVWNLSDSTDASDSSDYRKIGSGIPTTADGNHFNATFKVHNGFSEQWLPLVGDASSIDFDTTDLYYNTGTHSAIAPNTSLGGRTYTESGIIPYAPTQQQIVRASAQDITQPEVKDTPNSVGNLAPALTGKQPTDGATAQTLATALKTKGWFSHGLAGDYPSLSGHGNFRIDSMLGGSAMVGDSEQYASAMALMARQLNLPSRVVLGFIPKDKEGNISKARTTTNEKGTTRTDFTGNDIEAWVEINLKDYGWVAFYPTPKETKVPNKNQDLTPPNPKTLVRQPPVPLVDPLHDQNQARDQSSLDGADAGDQNRNATLIRIIAIIKKVAVYGSPLWIILIICGLILLIKAIQLAIMARSGSSKERIASGWQAINMLAKQSGIATSGTRRQQVMQIHKAFSTSTEKTSTSITGKSTKSQQKQGITVRPIDLDQLKLLSREADWVAFSGKELDEADSLAYWKRIQTMRKVMLAAQPRMRRIATRLSLRGVFHMPNFRRFKPKHLLGKKRCAKSDDTSSTAATTMRPGTNSTNTANGTAILTGERLKRQPAEKKGHQL</sequence>
<dbReference type="InterPro" id="IPR038765">
    <property type="entry name" value="Papain-like_cys_pep_sf"/>
</dbReference>
<keyword evidence="2" id="KW-0472">Membrane</keyword>
<dbReference type="InterPro" id="IPR002931">
    <property type="entry name" value="Transglutaminase-like"/>
</dbReference>
<feature type="transmembrane region" description="Helical" evidence="2">
    <location>
        <begin position="681"/>
        <end position="701"/>
    </location>
</feature>
<name>A0A1C4H4R4_9BIFI</name>
<protein>
    <submittedName>
        <fullName evidence="5">Transglutaminase-like superfamily protein</fullName>
    </submittedName>
</protein>
<evidence type="ECO:0000259" key="3">
    <source>
        <dbReference type="Pfam" id="PF01841"/>
    </source>
</evidence>